<dbReference type="PANTHER" id="PTHR13847">
    <property type="entry name" value="SARCOSINE DEHYDROGENASE-RELATED"/>
    <property type="match status" value="1"/>
</dbReference>
<keyword evidence="1" id="KW-0560">Oxidoreductase</keyword>
<dbReference type="InterPro" id="IPR006076">
    <property type="entry name" value="FAD-dep_OxRdtase"/>
</dbReference>
<comment type="function">
    <text evidence="3">Required for the assembly of the mitochondrial membrane respiratory chain NADH dehydrogenase (Complex I). Involved in mid-late stages of complex I assembly.</text>
</comment>
<evidence type="ECO:0000256" key="3">
    <source>
        <dbReference type="ARBA" id="ARBA00046185"/>
    </source>
</evidence>
<reference evidence="6" key="1">
    <citation type="submission" date="2021-01" db="EMBL/GenBank/DDBJ databases">
        <authorList>
            <consortium name="Genoscope - CEA"/>
            <person name="William W."/>
        </authorList>
    </citation>
    <scope>NUCLEOTIDE SEQUENCE</scope>
</reference>
<evidence type="ECO:0000313" key="6">
    <source>
        <dbReference type="EMBL" id="CAD8106628.1"/>
    </source>
</evidence>
<gene>
    <name evidence="6" type="ORF">PPRIM_AZ9-3.1.T1310084</name>
</gene>
<protein>
    <recommendedName>
        <fullName evidence="2">FAD-dependent oxidoreductase domain-containing protein 1</fullName>
    </recommendedName>
</protein>
<organism evidence="6 7">
    <name type="scientific">Paramecium primaurelia</name>
    <dbReference type="NCBI Taxonomy" id="5886"/>
    <lineage>
        <taxon>Eukaryota</taxon>
        <taxon>Sar</taxon>
        <taxon>Alveolata</taxon>
        <taxon>Ciliophora</taxon>
        <taxon>Intramacronucleata</taxon>
        <taxon>Oligohymenophorea</taxon>
        <taxon>Peniculida</taxon>
        <taxon>Parameciidae</taxon>
        <taxon>Paramecium</taxon>
    </lineage>
</organism>
<evidence type="ECO:0000256" key="2">
    <source>
        <dbReference type="ARBA" id="ARBA00039785"/>
    </source>
</evidence>
<feature type="transmembrane region" description="Helical" evidence="4">
    <location>
        <begin position="6"/>
        <end position="23"/>
    </location>
</feature>
<keyword evidence="4" id="KW-1133">Transmembrane helix</keyword>
<evidence type="ECO:0000259" key="5">
    <source>
        <dbReference type="Pfam" id="PF01266"/>
    </source>
</evidence>
<accession>A0A8S1PVF5</accession>
<proteinExistence type="predicted"/>
<dbReference type="Proteomes" id="UP000688137">
    <property type="component" value="Unassembled WGS sequence"/>
</dbReference>
<dbReference type="GO" id="GO:0016491">
    <property type="term" value="F:oxidoreductase activity"/>
    <property type="evidence" value="ECO:0007669"/>
    <property type="project" value="UniProtKB-KW"/>
</dbReference>
<dbReference type="AlphaFoldDB" id="A0A8S1PVF5"/>
<name>A0A8S1PVF5_PARPR</name>
<keyword evidence="7" id="KW-1185">Reference proteome</keyword>
<dbReference type="PANTHER" id="PTHR13847:SF287">
    <property type="entry name" value="FAD-DEPENDENT OXIDOREDUCTASE DOMAIN-CONTAINING PROTEIN 1"/>
    <property type="match status" value="1"/>
</dbReference>
<dbReference type="GO" id="GO:0005737">
    <property type="term" value="C:cytoplasm"/>
    <property type="evidence" value="ECO:0007669"/>
    <property type="project" value="TreeGrafter"/>
</dbReference>
<feature type="domain" description="FAD dependent oxidoreductase" evidence="5">
    <location>
        <begin position="76"/>
        <end position="475"/>
    </location>
</feature>
<evidence type="ECO:0000256" key="4">
    <source>
        <dbReference type="SAM" id="Phobius"/>
    </source>
</evidence>
<keyword evidence="4" id="KW-0812">Transmembrane</keyword>
<keyword evidence="4" id="KW-0472">Membrane</keyword>
<dbReference type="OMA" id="GIHYDER"/>
<evidence type="ECO:0000256" key="1">
    <source>
        <dbReference type="ARBA" id="ARBA00023002"/>
    </source>
</evidence>
<dbReference type="EMBL" id="CAJJDM010000134">
    <property type="protein sequence ID" value="CAD8106628.1"/>
    <property type="molecule type" value="Genomic_DNA"/>
</dbReference>
<dbReference type="Pfam" id="PF01266">
    <property type="entry name" value="DAO"/>
    <property type="match status" value="1"/>
</dbReference>
<comment type="caution">
    <text evidence="6">The sequence shown here is derived from an EMBL/GenBank/DDBJ whole genome shotgun (WGS) entry which is preliminary data.</text>
</comment>
<sequence>MVNQLLIYRAFIAGSLGVGYFIYRKMLSATMVNHNLLLNQTQTNDLYNRNYAQGANNAIIAGHNVNRQEVINERKKVLIIGAGIIGIAQSLKLLSEGYSVILVDKDQDIAQQASYYNGCVYVPESVKTMINPANMWTLIKNIFKNPEDTTLRFNMNAFFEKYFMIWSLNALLKTTSNSKVHSLVEHQLQMGRINMIEMEKLQKNTNILEGQLTCKELLGFYDSEISKSSMMQTLDKFNIKHSEKQKFKSGYGQLVSEKLQHCIKFDVGSNIDTRQLSERIIDYCIDNFSGRFYISTNTNVKGFALDPKGQIIGAMTSQGIILADYFVIAGAHKTKYLTDKLGIRVPIMPVKGWALGIRVPNDTFFKEYTFFTPQYFSTYINNEIRLSCGAEIGSDFSKEIPSEEWGAKMGLKYFNQHFGFNINMDDCYVRHCYRPITPDDIPIISQVPVFNNVFISAGHGSKGMTYCFGSAEILFQILSGIKEYPEYNINRFYLV</sequence>
<evidence type="ECO:0000313" key="7">
    <source>
        <dbReference type="Proteomes" id="UP000688137"/>
    </source>
</evidence>